<comment type="catalytic activity">
    <reaction evidence="1">
        <text>[(1-&gt;4)-alpha-D-glucosyl](n) + phosphate = [(1-&gt;4)-alpha-D-glucosyl](n-1) + alpha-D-glucose 1-phosphate</text>
        <dbReference type="Rhea" id="RHEA:41732"/>
        <dbReference type="Rhea" id="RHEA-COMP:9584"/>
        <dbReference type="Rhea" id="RHEA-COMP:9586"/>
        <dbReference type="ChEBI" id="CHEBI:15444"/>
        <dbReference type="ChEBI" id="CHEBI:43474"/>
        <dbReference type="ChEBI" id="CHEBI:58601"/>
        <dbReference type="EC" id="2.4.1.1"/>
    </reaction>
</comment>
<dbReference type="PIRSF" id="PIRSF000460">
    <property type="entry name" value="Pprylas_GlgP"/>
    <property type="match status" value="1"/>
</dbReference>
<dbReference type="EMBL" id="JANHOH010000002">
    <property type="protein sequence ID" value="MCQ6959168.1"/>
    <property type="molecule type" value="Genomic_DNA"/>
</dbReference>
<proteinExistence type="inferred from homology"/>
<evidence type="ECO:0000256" key="2">
    <source>
        <dbReference type="ARBA" id="ARBA00006047"/>
    </source>
</evidence>
<evidence type="ECO:0000313" key="6">
    <source>
        <dbReference type="Proteomes" id="UP001204376"/>
    </source>
</evidence>
<comment type="caution">
    <text evidence="5">The sequence shown here is derived from an EMBL/GenBank/DDBJ whole genome shotgun (WGS) entry which is preliminary data.</text>
</comment>
<dbReference type="Pfam" id="PF11897">
    <property type="entry name" value="DUF3417"/>
    <property type="match status" value="1"/>
</dbReference>
<gene>
    <name evidence="5" type="primary">glgP</name>
    <name evidence="5" type="ORF">NPE20_14420</name>
</gene>
<dbReference type="PANTHER" id="PTHR42655">
    <property type="entry name" value="GLYCOGEN PHOSPHORYLASE"/>
    <property type="match status" value="1"/>
</dbReference>
<accession>A0ABT1T5E9</accession>
<dbReference type="Pfam" id="PF00343">
    <property type="entry name" value="Phosphorylase"/>
    <property type="match status" value="1"/>
</dbReference>
<name>A0ABT1T5E9_9SPHI</name>
<dbReference type="Gene3D" id="3.40.50.2000">
    <property type="entry name" value="Glycogen Phosphorylase B"/>
    <property type="match status" value="3"/>
</dbReference>
<feature type="domain" description="DUF3417" evidence="4">
    <location>
        <begin position="22"/>
        <end position="125"/>
    </location>
</feature>
<sequence length="841" mass="95744">MQGKPFNIHHLFDFSRSDIQGISELAELALDLRWSWNHSSDQLWRELDQDLWQQTRNPWIILKTVSKDKLIEKLGDPAFQTKLTELIRLKGDLSTAPAWFQATHSQSTLNAVAYFSMEFMLSEALPIYVGGLGNVAGDQLKSASDLGVPVIGVGLLYQQGYFRQVIDTYGRQQALYSYNDPGQLPIVPLRLENGEWLRLKISLCGSEVWLRTWEVRVGRTRLYLLDSNDPANAPVHRAITNELYGGGPDMRIQQELVLGIGGWKLLAALDINPEVCHMNEGHAAFVVLARAGDFMRRNNCSFEDAMAVTRAGNIFTTHTAVAAGFDQFSVPLMEQYLAIYAQKELDIEFDHLMSLGRHDPANESEEFKMAYLAIRGSMTINGVSELHGSVSRQLFSSLFPRWPISEIPVGHVTNGVHMPTWDSEMADAIWTNACGKNRWRGELSTMSQSIADLSDETLWEFRQKSRGQLVDYTRNRLFRQLTLAGYPCSLIEYANHIFNPEVLTLAFARRFVPYKRTNLLLTDPYRLVKILRNPDFPVQLIIAGKAPPHDEPGKQLIQQWVNFIQDYQLQDHVVFLSDYDMLVTEMLVQGADVWLNTPKRPWEACGTSGMKVLVNGGLNLSELDGWWAEAYSPSVGWALGDGREHQDFGWDATEANELYELLENKVIPEFYTRNSNGIPVRWVERVRQSMAKLTPVFSANRTVRQYSEQYYIPAASRFNERIKGWSIRAIQRDLKNRWAEVAFRTLQIDNANDAYKFHISVWINGINPEYVKVELFADDLNGGAPMITPMFLQVERAADGAHIYLASINTKRPVGDFTPRVVPAYKGISVPLEDNHILWYR</sequence>
<dbReference type="InterPro" id="IPR024517">
    <property type="entry name" value="Glycogen_phosphorylase_DUF3417"/>
</dbReference>
<dbReference type="InterPro" id="IPR052182">
    <property type="entry name" value="Glycogen/Maltodextrin_Phosph"/>
</dbReference>
<evidence type="ECO:0000259" key="4">
    <source>
        <dbReference type="Pfam" id="PF11897"/>
    </source>
</evidence>
<evidence type="ECO:0000313" key="5">
    <source>
        <dbReference type="EMBL" id="MCQ6959168.1"/>
    </source>
</evidence>
<dbReference type="InterPro" id="IPR011834">
    <property type="entry name" value="Agluc_phsphrylas"/>
</dbReference>
<dbReference type="Proteomes" id="UP001204376">
    <property type="component" value="Unassembled WGS sequence"/>
</dbReference>
<dbReference type="SUPFAM" id="SSF53756">
    <property type="entry name" value="UDP-Glycosyltransferase/glycogen phosphorylase"/>
    <property type="match status" value="1"/>
</dbReference>
<evidence type="ECO:0000256" key="3">
    <source>
        <dbReference type="ARBA" id="ARBA00022533"/>
    </source>
</evidence>
<protein>
    <submittedName>
        <fullName evidence="5">Alpha-glucan family phosphorylase</fullName>
    </submittedName>
</protein>
<dbReference type="PANTHER" id="PTHR42655:SF1">
    <property type="entry name" value="GLYCOGEN PHOSPHORYLASE"/>
    <property type="match status" value="1"/>
</dbReference>
<comment type="similarity">
    <text evidence="2">Belongs to the glycogen phosphorylase family.</text>
</comment>
<keyword evidence="6" id="KW-1185">Reference proteome</keyword>
<dbReference type="InterPro" id="IPR000811">
    <property type="entry name" value="Glyco_trans_35"/>
</dbReference>
<reference evidence="5 6" key="1">
    <citation type="submission" date="2022-07" db="EMBL/GenBank/DDBJ databases">
        <title>Mucilaginibacter sp. JC4.</title>
        <authorList>
            <person name="Le V."/>
            <person name="Ko S.-R."/>
            <person name="Ahn C.-Y."/>
            <person name="Oh H.-M."/>
        </authorList>
    </citation>
    <scope>NUCLEOTIDE SEQUENCE [LARGE SCALE GENOMIC DNA]</scope>
    <source>
        <strain evidence="5 6">JC4</strain>
    </source>
</reference>
<organism evidence="5 6">
    <name type="scientific">Mucilaginibacter aquariorum</name>
    <dbReference type="NCBI Taxonomy" id="2967225"/>
    <lineage>
        <taxon>Bacteria</taxon>
        <taxon>Pseudomonadati</taxon>
        <taxon>Bacteroidota</taxon>
        <taxon>Sphingobacteriia</taxon>
        <taxon>Sphingobacteriales</taxon>
        <taxon>Sphingobacteriaceae</taxon>
        <taxon>Mucilaginibacter</taxon>
    </lineage>
</organism>
<dbReference type="RefSeq" id="WP_256539356.1">
    <property type="nucleotide sequence ID" value="NZ_JANHOH010000002.1"/>
</dbReference>
<evidence type="ECO:0000256" key="1">
    <source>
        <dbReference type="ARBA" id="ARBA00001275"/>
    </source>
</evidence>
<keyword evidence="3" id="KW-0021">Allosteric enzyme</keyword>
<dbReference type="NCBIfam" id="TIGR02094">
    <property type="entry name" value="more_P_ylases"/>
    <property type="match status" value="1"/>
</dbReference>